<dbReference type="InterPro" id="IPR036396">
    <property type="entry name" value="Cyt_P450_sf"/>
</dbReference>
<protein>
    <submittedName>
        <fullName evidence="8">Putative cytochrome p450 protein</fullName>
    </submittedName>
</protein>
<dbReference type="EMBL" id="KB705488">
    <property type="protein sequence ID" value="EMR72208.1"/>
    <property type="molecule type" value="Genomic_DNA"/>
</dbReference>
<dbReference type="KEGG" id="ela:UCREL1_739"/>
<dbReference type="PRINTS" id="PR00465">
    <property type="entry name" value="EP450IV"/>
</dbReference>
<proteinExistence type="inferred from homology"/>
<evidence type="ECO:0000256" key="2">
    <source>
        <dbReference type="ARBA" id="ARBA00010617"/>
    </source>
</evidence>
<keyword evidence="4" id="KW-0560">Oxidoreductase</keyword>
<dbReference type="PANTHER" id="PTHR46206:SF4">
    <property type="entry name" value="P450, PUTATIVE (EUROFUNG)-RELATED"/>
    <property type="match status" value="1"/>
</dbReference>
<dbReference type="PANTHER" id="PTHR46206">
    <property type="entry name" value="CYTOCHROME P450"/>
    <property type="match status" value="1"/>
</dbReference>
<evidence type="ECO:0000256" key="4">
    <source>
        <dbReference type="ARBA" id="ARBA00023002"/>
    </source>
</evidence>
<comment type="similarity">
    <text evidence="2">Belongs to the cytochrome P450 family.</text>
</comment>
<dbReference type="InterPro" id="IPR002403">
    <property type="entry name" value="Cyt_P450_E_grp-IV"/>
</dbReference>
<dbReference type="CDD" id="cd11041">
    <property type="entry name" value="CYP503A1-like"/>
    <property type="match status" value="1"/>
</dbReference>
<evidence type="ECO:0000256" key="5">
    <source>
        <dbReference type="ARBA" id="ARBA00023004"/>
    </source>
</evidence>
<dbReference type="GO" id="GO:0004497">
    <property type="term" value="F:monooxygenase activity"/>
    <property type="evidence" value="ECO:0007669"/>
    <property type="project" value="UniProtKB-KW"/>
</dbReference>
<dbReference type="InterPro" id="IPR001128">
    <property type="entry name" value="Cyt_P450"/>
</dbReference>
<keyword evidence="9" id="KW-1185">Reference proteome</keyword>
<dbReference type="SUPFAM" id="SSF48264">
    <property type="entry name" value="Cytochrome P450"/>
    <property type="match status" value="1"/>
</dbReference>
<evidence type="ECO:0000313" key="9">
    <source>
        <dbReference type="Proteomes" id="UP000012174"/>
    </source>
</evidence>
<dbReference type="OrthoDB" id="1844152at2759"/>
<dbReference type="Gene3D" id="1.10.630.10">
    <property type="entry name" value="Cytochrome P450"/>
    <property type="match status" value="1"/>
</dbReference>
<keyword evidence="5 7" id="KW-0408">Iron</keyword>
<dbReference type="eggNOG" id="KOG0158">
    <property type="taxonomic scope" value="Eukaryota"/>
</dbReference>
<dbReference type="Pfam" id="PF00067">
    <property type="entry name" value="p450"/>
    <property type="match status" value="1"/>
</dbReference>
<dbReference type="GO" id="GO:0020037">
    <property type="term" value="F:heme binding"/>
    <property type="evidence" value="ECO:0007669"/>
    <property type="project" value="InterPro"/>
</dbReference>
<dbReference type="GO" id="GO:0016705">
    <property type="term" value="F:oxidoreductase activity, acting on paired donors, with incorporation or reduction of molecular oxygen"/>
    <property type="evidence" value="ECO:0007669"/>
    <property type="project" value="InterPro"/>
</dbReference>
<comment type="cofactor">
    <cofactor evidence="1 7">
        <name>heme</name>
        <dbReference type="ChEBI" id="CHEBI:30413"/>
    </cofactor>
</comment>
<dbReference type="GO" id="GO:0005506">
    <property type="term" value="F:iron ion binding"/>
    <property type="evidence" value="ECO:0007669"/>
    <property type="project" value="InterPro"/>
</dbReference>
<keyword evidence="6" id="KW-0503">Monooxygenase</keyword>
<evidence type="ECO:0000256" key="6">
    <source>
        <dbReference type="ARBA" id="ARBA00023033"/>
    </source>
</evidence>
<evidence type="ECO:0000256" key="3">
    <source>
        <dbReference type="ARBA" id="ARBA00022723"/>
    </source>
</evidence>
<feature type="binding site" description="axial binding residue" evidence="7">
    <location>
        <position position="248"/>
    </location>
    <ligand>
        <name>heme</name>
        <dbReference type="ChEBI" id="CHEBI:30413"/>
    </ligand>
    <ligandPart>
        <name>Fe</name>
        <dbReference type="ChEBI" id="CHEBI:18248"/>
    </ligandPart>
</feature>
<evidence type="ECO:0000256" key="1">
    <source>
        <dbReference type="ARBA" id="ARBA00001971"/>
    </source>
</evidence>
<keyword evidence="7" id="KW-0349">Heme</keyword>
<organism evidence="8 9">
    <name type="scientific">Eutypa lata (strain UCR-EL1)</name>
    <name type="common">Grapevine dieback disease fungus</name>
    <name type="synonym">Eutypa armeniacae</name>
    <dbReference type="NCBI Taxonomy" id="1287681"/>
    <lineage>
        <taxon>Eukaryota</taxon>
        <taxon>Fungi</taxon>
        <taxon>Dikarya</taxon>
        <taxon>Ascomycota</taxon>
        <taxon>Pezizomycotina</taxon>
        <taxon>Sordariomycetes</taxon>
        <taxon>Xylariomycetidae</taxon>
        <taxon>Xylariales</taxon>
        <taxon>Diatrypaceae</taxon>
        <taxon>Eutypa</taxon>
    </lineage>
</organism>
<evidence type="ECO:0000313" key="8">
    <source>
        <dbReference type="EMBL" id="EMR72208.1"/>
    </source>
</evidence>
<gene>
    <name evidence="8" type="ORF">UCREL1_739</name>
</gene>
<keyword evidence="3 7" id="KW-0479">Metal-binding</keyword>
<sequence>MSEDPKLKQLTMEHTQNAFLQPFLVWLLPAKWRLQRGWRELRRFVVPEVHRQMAESTCEDPKDGMTSPSLIAWMVKDGRTELERDPHLLTTLVGSIAAGSTYSIGNFICQALSDLAAHPEVLDTVRAEIRARHAQIGGCWGFATLRGLDNLESAMKETARLTPGTLIVYSRVVQRDHILENGTLLRKGQFVTISGPSRTRDESVFAHAERYDGLRFCADPKALEQHRALPFSSVDTDILTWGSGRWACPGRYLADMTAKIFLVKLIDEYDIAFVDGVQPGRSAIHEFLFFHPENKMLLRRRNDAVGIEWTNENTAAV</sequence>
<accession>M7T5P9</accession>
<dbReference type="Proteomes" id="UP000012174">
    <property type="component" value="Unassembled WGS sequence"/>
</dbReference>
<reference evidence="9" key="1">
    <citation type="journal article" date="2013" name="Genome Announc.">
        <title>Draft genome sequence of the grapevine dieback fungus Eutypa lata UCR-EL1.</title>
        <authorList>
            <person name="Blanco-Ulate B."/>
            <person name="Rolshausen P.E."/>
            <person name="Cantu D."/>
        </authorList>
    </citation>
    <scope>NUCLEOTIDE SEQUENCE [LARGE SCALE GENOMIC DNA]</scope>
    <source>
        <strain evidence="9">UCR-EL1</strain>
    </source>
</reference>
<dbReference type="AlphaFoldDB" id="M7T5P9"/>
<dbReference type="HOGENOM" id="CLU_022195_1_2_1"/>
<name>M7T5P9_EUTLA</name>
<evidence type="ECO:0000256" key="7">
    <source>
        <dbReference type="PIRSR" id="PIRSR602403-1"/>
    </source>
</evidence>